<dbReference type="EMBL" id="JBEPTQ010000002">
    <property type="protein sequence ID" value="MET4722862.1"/>
    <property type="molecule type" value="Genomic_DNA"/>
</dbReference>
<name>A0ABV2S2R9_BRAJP</name>
<comment type="caution">
    <text evidence="1">The sequence shown here is derived from an EMBL/GenBank/DDBJ whole genome shotgun (WGS) entry which is preliminary data.</text>
</comment>
<accession>A0ABV2S2R9</accession>
<evidence type="ECO:0000313" key="2">
    <source>
        <dbReference type="Proteomes" id="UP001549291"/>
    </source>
</evidence>
<dbReference type="InterPro" id="IPR036380">
    <property type="entry name" value="Isochorismatase-like_sf"/>
</dbReference>
<protein>
    <submittedName>
        <fullName evidence="1">Nicotinamidase-related amidase</fullName>
    </submittedName>
</protein>
<dbReference type="Proteomes" id="UP001549291">
    <property type="component" value="Unassembled WGS sequence"/>
</dbReference>
<gene>
    <name evidence="1" type="ORF">ABIF63_006968</name>
</gene>
<keyword evidence="2" id="KW-1185">Reference proteome</keyword>
<evidence type="ECO:0000313" key="1">
    <source>
        <dbReference type="EMBL" id="MET4722862.1"/>
    </source>
</evidence>
<dbReference type="SUPFAM" id="SSF52499">
    <property type="entry name" value="Isochorismatase-like hydrolases"/>
    <property type="match status" value="1"/>
</dbReference>
<organism evidence="1 2">
    <name type="scientific">Bradyrhizobium japonicum</name>
    <dbReference type="NCBI Taxonomy" id="375"/>
    <lineage>
        <taxon>Bacteria</taxon>
        <taxon>Pseudomonadati</taxon>
        <taxon>Pseudomonadota</taxon>
        <taxon>Alphaproteobacteria</taxon>
        <taxon>Hyphomicrobiales</taxon>
        <taxon>Nitrobacteraceae</taxon>
        <taxon>Bradyrhizobium</taxon>
    </lineage>
</organism>
<sequence length="61" mass="6736">MLATVLAPVDIGYRVFLDEDVLCSSSDERHDALLNLYTEQVSLQIEVAPVASILANWSIDD</sequence>
<proteinExistence type="predicted"/>
<reference evidence="1 2" key="1">
    <citation type="submission" date="2024-06" db="EMBL/GenBank/DDBJ databases">
        <title>Genomic Encyclopedia of Type Strains, Phase V (KMG-V): Genome sequencing to study the core and pangenomes of soil and plant-associated prokaryotes.</title>
        <authorList>
            <person name="Whitman W."/>
        </authorList>
    </citation>
    <scope>NUCLEOTIDE SEQUENCE [LARGE SCALE GENOMIC DNA]</scope>
    <source>
        <strain evidence="1 2">USDA 160</strain>
    </source>
</reference>